<keyword evidence="5" id="KW-0539">Nucleus</keyword>
<feature type="domain" description="WRKY" evidence="7">
    <location>
        <begin position="159"/>
        <end position="223"/>
    </location>
</feature>
<evidence type="ECO:0000313" key="9">
    <source>
        <dbReference type="Proteomes" id="UP001189624"/>
    </source>
</evidence>
<organism evidence="8 9">
    <name type="scientific">Sphenostylis stenocarpa</name>
    <dbReference type="NCBI Taxonomy" id="92480"/>
    <lineage>
        <taxon>Eukaryota</taxon>
        <taxon>Viridiplantae</taxon>
        <taxon>Streptophyta</taxon>
        <taxon>Embryophyta</taxon>
        <taxon>Tracheophyta</taxon>
        <taxon>Spermatophyta</taxon>
        <taxon>Magnoliopsida</taxon>
        <taxon>eudicotyledons</taxon>
        <taxon>Gunneridae</taxon>
        <taxon>Pentapetalae</taxon>
        <taxon>rosids</taxon>
        <taxon>fabids</taxon>
        <taxon>Fabales</taxon>
        <taxon>Fabaceae</taxon>
        <taxon>Papilionoideae</taxon>
        <taxon>50 kb inversion clade</taxon>
        <taxon>NPAAA clade</taxon>
        <taxon>indigoferoid/millettioid clade</taxon>
        <taxon>Phaseoleae</taxon>
        <taxon>Sphenostylis</taxon>
    </lineage>
</organism>
<keyword evidence="3" id="KW-0238">DNA-binding</keyword>
<comment type="subcellular location">
    <subcellularLocation>
        <location evidence="1">Nucleus</location>
    </subcellularLocation>
</comment>
<dbReference type="EMBL" id="OY731406">
    <property type="protein sequence ID" value="CAJ1975547.1"/>
    <property type="molecule type" value="Genomic_DNA"/>
</dbReference>
<feature type="compositionally biased region" description="Polar residues" evidence="6">
    <location>
        <begin position="104"/>
        <end position="119"/>
    </location>
</feature>
<keyword evidence="9" id="KW-1185">Reference proteome</keyword>
<feature type="compositionally biased region" description="Basic and acidic residues" evidence="6">
    <location>
        <begin position="63"/>
        <end position="76"/>
    </location>
</feature>
<evidence type="ECO:0000256" key="6">
    <source>
        <dbReference type="SAM" id="MobiDB-lite"/>
    </source>
</evidence>
<dbReference type="AlphaFoldDB" id="A0AA86VP29"/>
<sequence>MEEEEATQQRVTASSLSTESLASTAYEGAQLISQTLLLQSSSPPRDNATRALHMQGSSTACKIGRDESKVSAQHPDEETIVEDAVEAHKKQTENQLQMSVCSTSLFKPSPTSVSQNSPSAPSPTIPEQRSSPPKANSVPVPKVEKGTPSDGTILSSVSVARASPSDGYNWRKYGQKQVKSPTGSRSYYRCTHSNCCAKKIKFCDHSGYVIEIVYKSQHSHDPPHKIDSPKESNLAPASEPKIECSVPKQCSRVLNDSDPSSSPKECLYESPCSANKNLENSSNGENGVVLLNEEHVIDPKPKRRQVAYELIFFIGKLNKGDLTCLDSAVKSGKKPKYVVHAEEDMGISGDGYRWRKYGQKLVKGNPHFRGKWSPSDVARWKVNNEKRGRINVIALDVIQPNGLASYRIPKLARDFKEVDLGKGRMLKVGVNLVSMTLGRCPSAGCPVRKHIETDVDNAKALIITYKGVHDHDKPVPKKRHGPPSASLVAASAPASINNLQSKKGVLIQDQETSGQCPEDTEEEELTGEALELGGEKAIESARTLLSIGFEIKPC</sequence>
<dbReference type="Gene3D" id="2.20.25.80">
    <property type="entry name" value="WRKY domain"/>
    <property type="match status" value="2"/>
</dbReference>
<dbReference type="Proteomes" id="UP001189624">
    <property type="component" value="Chromosome 9"/>
</dbReference>
<dbReference type="InterPro" id="IPR036576">
    <property type="entry name" value="WRKY_dom_sf"/>
</dbReference>
<evidence type="ECO:0000256" key="1">
    <source>
        <dbReference type="ARBA" id="ARBA00004123"/>
    </source>
</evidence>
<feature type="region of interest" description="Disordered" evidence="6">
    <location>
        <begin position="39"/>
        <end position="76"/>
    </location>
</feature>
<protein>
    <recommendedName>
        <fullName evidence="7">WRKY domain-containing protein</fullName>
    </recommendedName>
</protein>
<dbReference type="InterPro" id="IPR003657">
    <property type="entry name" value="WRKY_dom"/>
</dbReference>
<dbReference type="InterPro" id="IPR044810">
    <property type="entry name" value="WRKY_plant"/>
</dbReference>
<evidence type="ECO:0000256" key="5">
    <source>
        <dbReference type="ARBA" id="ARBA00023242"/>
    </source>
</evidence>
<feature type="domain" description="WRKY" evidence="7">
    <location>
        <begin position="343"/>
        <end position="474"/>
    </location>
</feature>
<dbReference type="PANTHER" id="PTHR31221:SF150">
    <property type="entry name" value="WRKY TRANSCRIPTION FACTOR 32-RELATED"/>
    <property type="match status" value="1"/>
</dbReference>
<evidence type="ECO:0000313" key="8">
    <source>
        <dbReference type="EMBL" id="CAJ1975547.1"/>
    </source>
</evidence>
<gene>
    <name evidence="8" type="ORF">AYBTSS11_LOCUS27672</name>
</gene>
<dbReference type="PROSITE" id="PS50811">
    <property type="entry name" value="WRKY"/>
    <property type="match status" value="2"/>
</dbReference>
<proteinExistence type="predicted"/>
<dbReference type="PANTHER" id="PTHR31221">
    <property type="entry name" value="WRKY TRANSCRIPTION FACTOR PROTEIN 1-RELATED"/>
    <property type="match status" value="1"/>
</dbReference>
<dbReference type="Pfam" id="PF03106">
    <property type="entry name" value="WRKY"/>
    <property type="match status" value="3"/>
</dbReference>
<dbReference type="SUPFAM" id="SSF118290">
    <property type="entry name" value="WRKY DNA-binding domain"/>
    <property type="match status" value="3"/>
</dbReference>
<keyword evidence="4" id="KW-0804">Transcription</keyword>
<feature type="region of interest" description="Disordered" evidence="6">
    <location>
        <begin position="165"/>
        <end position="184"/>
    </location>
</feature>
<feature type="compositionally biased region" description="Polar residues" evidence="6">
    <location>
        <begin position="149"/>
        <end position="158"/>
    </location>
</feature>
<dbReference type="GO" id="GO:0043565">
    <property type="term" value="F:sequence-specific DNA binding"/>
    <property type="evidence" value="ECO:0007669"/>
    <property type="project" value="InterPro"/>
</dbReference>
<dbReference type="SMART" id="SM00774">
    <property type="entry name" value="WRKY"/>
    <property type="match status" value="2"/>
</dbReference>
<feature type="compositionally biased region" description="Polar residues" evidence="6">
    <location>
        <begin position="125"/>
        <end position="134"/>
    </location>
</feature>
<feature type="region of interest" description="Disordered" evidence="6">
    <location>
        <begin position="104"/>
        <end position="158"/>
    </location>
</feature>
<evidence type="ECO:0000256" key="3">
    <source>
        <dbReference type="ARBA" id="ARBA00023125"/>
    </source>
</evidence>
<keyword evidence="2" id="KW-0805">Transcription regulation</keyword>
<evidence type="ECO:0000259" key="7">
    <source>
        <dbReference type="PROSITE" id="PS50811"/>
    </source>
</evidence>
<reference evidence="8" key="1">
    <citation type="submission" date="2023-10" db="EMBL/GenBank/DDBJ databases">
        <authorList>
            <person name="Domelevo Entfellner J.-B."/>
        </authorList>
    </citation>
    <scope>NUCLEOTIDE SEQUENCE</scope>
</reference>
<dbReference type="GO" id="GO:0003700">
    <property type="term" value="F:DNA-binding transcription factor activity"/>
    <property type="evidence" value="ECO:0007669"/>
    <property type="project" value="InterPro"/>
</dbReference>
<name>A0AA86VP29_9FABA</name>
<evidence type="ECO:0000256" key="4">
    <source>
        <dbReference type="ARBA" id="ARBA00023163"/>
    </source>
</evidence>
<feature type="region of interest" description="Disordered" evidence="6">
    <location>
        <begin position="218"/>
        <end position="238"/>
    </location>
</feature>
<feature type="compositionally biased region" description="Basic and acidic residues" evidence="6">
    <location>
        <begin position="218"/>
        <end position="230"/>
    </location>
</feature>
<accession>A0AA86VP29</accession>
<evidence type="ECO:0000256" key="2">
    <source>
        <dbReference type="ARBA" id="ARBA00023015"/>
    </source>
</evidence>
<dbReference type="Gramene" id="rna-AYBTSS11_LOCUS27672">
    <property type="protein sequence ID" value="CAJ1975547.1"/>
    <property type="gene ID" value="gene-AYBTSS11_LOCUS27672"/>
</dbReference>
<dbReference type="GO" id="GO:0005634">
    <property type="term" value="C:nucleus"/>
    <property type="evidence" value="ECO:0007669"/>
    <property type="project" value="UniProtKB-SubCell"/>
</dbReference>